<proteinExistence type="predicted"/>
<dbReference type="InterPro" id="IPR012696">
    <property type="entry name" value="PhnM"/>
</dbReference>
<dbReference type="EC" id="3.6.1.63" evidence="2"/>
<dbReference type="SUPFAM" id="SSF51338">
    <property type="entry name" value="Composite domain of metallo-dependent hydrolases"/>
    <property type="match status" value="1"/>
</dbReference>
<dbReference type="Pfam" id="PF01979">
    <property type="entry name" value="Amidohydro_1"/>
    <property type="match status" value="1"/>
</dbReference>
<dbReference type="Proteomes" id="UP001274321">
    <property type="component" value="Unassembled WGS sequence"/>
</dbReference>
<keyword evidence="3" id="KW-1185">Reference proteome</keyword>
<dbReference type="InterPro" id="IPR011059">
    <property type="entry name" value="Metal-dep_hydrolase_composite"/>
</dbReference>
<dbReference type="PANTHER" id="PTHR43135">
    <property type="entry name" value="ALPHA-D-RIBOSE 1-METHYLPHOSPHONATE 5-TRIPHOSPHATE DIPHOSPHATASE"/>
    <property type="match status" value="1"/>
</dbReference>
<dbReference type="Gene3D" id="2.30.40.10">
    <property type="entry name" value="Urease, subunit C, domain 1"/>
    <property type="match status" value="1"/>
</dbReference>
<dbReference type="NCBIfam" id="NF011990">
    <property type="entry name" value="PRK15446.2-6"/>
    <property type="match status" value="1"/>
</dbReference>
<dbReference type="NCBIfam" id="TIGR02318">
    <property type="entry name" value="phosphono_phnM"/>
    <property type="match status" value="1"/>
</dbReference>
<protein>
    <submittedName>
        <fullName evidence="2">Alpha-D-ribose 1-methylphosphonate 5-triphosphate diphosphatase</fullName>
        <ecNumber evidence="2">3.6.1.63</ecNumber>
    </submittedName>
</protein>
<dbReference type="InterPro" id="IPR032466">
    <property type="entry name" value="Metal_Hydrolase"/>
</dbReference>
<feature type="domain" description="Amidohydrolase-related" evidence="1">
    <location>
        <begin position="233"/>
        <end position="379"/>
    </location>
</feature>
<dbReference type="NCBIfam" id="NF011983">
    <property type="entry name" value="PRK15446.1-4"/>
    <property type="match status" value="1"/>
</dbReference>
<dbReference type="Gene3D" id="3.20.20.140">
    <property type="entry name" value="Metal-dependent hydrolases"/>
    <property type="match status" value="2"/>
</dbReference>
<reference evidence="2 3" key="1">
    <citation type="submission" date="2023-11" db="EMBL/GenBank/DDBJ databases">
        <authorList>
            <person name="Bao R."/>
        </authorList>
    </citation>
    <scope>NUCLEOTIDE SEQUENCE [LARGE SCALE GENOMIC DNA]</scope>
    <source>
        <strain evidence="2 3">PJ23</strain>
    </source>
</reference>
<dbReference type="PIRSF" id="PIRSF038971">
    <property type="entry name" value="PhnM"/>
    <property type="match status" value="1"/>
</dbReference>
<dbReference type="RefSeq" id="WP_319844614.1">
    <property type="nucleotide sequence ID" value="NZ_JAXAFJ010000005.1"/>
</dbReference>
<sequence length="380" mass="40701">MPDTLRLIENAELVLGDRVVRGWLAVENGVIAEIGEGAAPERGIDAGGDYLIPGLVELHTDHLESHFLPRPKVRWNALGAVMAYDAQIAASGITTVFDSLRAGSDLDGGGLGADLMDLGKALQQARESGLMRAEHLTHLRCEVPSPDVVEAINGFAERFPISLMSLMDHTPGQRQFRDIDKYLIYYTGKTGRSVEEFRAQMERRVGENAAHSERNRPEVIAFAEARGIPLASHDDTTPDEVAMSVREGVALAEFPTTMEAALALRGHGIAVMMGAPNIMRGGSHSGNLAALDLAAHDGLDILSSDYVPGSLLMAAFALPRMAGIPLADAIRKVTRTPALATGLSDRGEIAPGLRADLVRVAAIGDMPVVRRVWRGGERVS</sequence>
<evidence type="ECO:0000259" key="1">
    <source>
        <dbReference type="Pfam" id="PF01979"/>
    </source>
</evidence>
<dbReference type="NCBIfam" id="NF011987">
    <property type="entry name" value="PRK15446.2-3"/>
    <property type="match status" value="1"/>
</dbReference>
<evidence type="ECO:0000313" key="2">
    <source>
        <dbReference type="EMBL" id="MDX6806487.1"/>
    </source>
</evidence>
<dbReference type="SUPFAM" id="SSF51556">
    <property type="entry name" value="Metallo-dependent hydrolases"/>
    <property type="match status" value="1"/>
</dbReference>
<organism evidence="2 3">
    <name type="scientific">Terrihabitans rhizophilus</name>
    <dbReference type="NCBI Taxonomy" id="3092662"/>
    <lineage>
        <taxon>Bacteria</taxon>
        <taxon>Pseudomonadati</taxon>
        <taxon>Pseudomonadota</taxon>
        <taxon>Alphaproteobacteria</taxon>
        <taxon>Hyphomicrobiales</taxon>
        <taxon>Terrihabitans</taxon>
    </lineage>
</organism>
<evidence type="ECO:0000313" key="3">
    <source>
        <dbReference type="Proteomes" id="UP001274321"/>
    </source>
</evidence>
<dbReference type="EMBL" id="JAXAFJ010000005">
    <property type="protein sequence ID" value="MDX6806487.1"/>
    <property type="molecule type" value="Genomic_DNA"/>
</dbReference>
<dbReference type="NCBIfam" id="NF011984">
    <property type="entry name" value="PRK15446.1-5"/>
    <property type="match status" value="1"/>
</dbReference>
<name>A0ABU4RNQ9_9HYPH</name>
<dbReference type="InterPro" id="IPR006680">
    <property type="entry name" value="Amidohydro-rel"/>
</dbReference>
<keyword evidence="2" id="KW-0378">Hydrolase</keyword>
<accession>A0ABU4RNQ9</accession>
<dbReference type="InterPro" id="IPR051781">
    <property type="entry name" value="Metallo-dep_Hydrolase"/>
</dbReference>
<gene>
    <name evidence="2" type="ORF">SCD90_10455</name>
</gene>
<dbReference type="GO" id="GO:0016787">
    <property type="term" value="F:hydrolase activity"/>
    <property type="evidence" value="ECO:0007669"/>
    <property type="project" value="UniProtKB-KW"/>
</dbReference>
<comment type="caution">
    <text evidence="2">The sequence shown here is derived from an EMBL/GenBank/DDBJ whole genome shotgun (WGS) entry which is preliminary data.</text>
</comment>
<dbReference type="PANTHER" id="PTHR43135:SF3">
    <property type="entry name" value="ALPHA-D-RIBOSE 1-METHYLPHOSPHONATE 5-TRIPHOSPHATE DIPHOSPHATASE"/>
    <property type="match status" value="1"/>
</dbReference>